<reference evidence="1" key="1">
    <citation type="submission" date="2023-01" db="EMBL/GenBank/DDBJ databases">
        <title>Phages are important unrecognized players in the ecology of the oral pathogen Porphyromonas gingivalis.</title>
        <authorList>
            <person name="Matrishin C.B."/>
            <person name="Kauffman K.M."/>
        </authorList>
    </citation>
    <scope>NUCLEOTIDE SEQUENCE</scope>
    <source>
        <strain evidence="1">ATCC 49417</strain>
    </source>
</reference>
<sequence>MAREIKTCGTKTKKFSRHVFRSIEMENSRA</sequence>
<dbReference type="EMBL" id="CP116614">
    <property type="protein sequence ID" value="WCG03178.1"/>
    <property type="molecule type" value="Genomic_DNA"/>
</dbReference>
<evidence type="ECO:0000313" key="1">
    <source>
        <dbReference type="EMBL" id="WCG03178.1"/>
    </source>
</evidence>
<name>A0AAE9XCE3_PORGN</name>
<proteinExistence type="predicted"/>
<dbReference type="Proteomes" id="UP001179501">
    <property type="component" value="Chromosome"/>
</dbReference>
<gene>
    <name evidence="1" type="ORF">NY151_00055</name>
</gene>
<dbReference type="InterPro" id="IPR012456">
    <property type="entry name" value="DUF1661"/>
</dbReference>
<protein>
    <submittedName>
        <fullName evidence="1">DUF1661 domain-containing protein</fullName>
    </submittedName>
</protein>
<accession>A0AAE9XCE3</accession>
<dbReference type="AlphaFoldDB" id="A0AAE9XCE3"/>
<organism evidence="1 2">
    <name type="scientific">Porphyromonas gingivalis</name>
    <name type="common">Bacteroides gingivalis</name>
    <dbReference type="NCBI Taxonomy" id="837"/>
    <lineage>
        <taxon>Bacteria</taxon>
        <taxon>Pseudomonadati</taxon>
        <taxon>Bacteroidota</taxon>
        <taxon>Bacteroidia</taxon>
        <taxon>Bacteroidales</taxon>
        <taxon>Porphyromonadaceae</taxon>
        <taxon>Porphyromonas</taxon>
    </lineage>
</organism>
<evidence type="ECO:0000313" key="2">
    <source>
        <dbReference type="Proteomes" id="UP001179501"/>
    </source>
</evidence>
<dbReference type="RefSeq" id="WP_230482519.1">
    <property type="nucleotide sequence ID" value="NZ_BAABSH010000014.1"/>
</dbReference>
<dbReference type="Pfam" id="PF07877">
    <property type="entry name" value="DUF1661"/>
    <property type="match status" value="1"/>
</dbReference>